<feature type="transmembrane region" description="Helical" evidence="4">
    <location>
        <begin position="145"/>
        <end position="162"/>
    </location>
</feature>
<dbReference type="OrthoDB" id="9773404at2"/>
<evidence type="ECO:0000313" key="6">
    <source>
        <dbReference type="EMBL" id="KQB52696.1"/>
    </source>
</evidence>
<evidence type="ECO:0000313" key="7">
    <source>
        <dbReference type="Proteomes" id="UP000050342"/>
    </source>
</evidence>
<feature type="transmembrane region" description="Helical" evidence="4">
    <location>
        <begin position="47"/>
        <end position="65"/>
    </location>
</feature>
<feature type="transmembrane region" description="Helical" evidence="4">
    <location>
        <begin position="168"/>
        <end position="189"/>
    </location>
</feature>
<keyword evidence="3 4" id="KW-0472">Membrane</keyword>
<sequence>MRFNRQHRWKVLAAGVGANVSFSFVVGGVPATAVYLRSSYQLSNSELGLALGILGLGIALSEIPWGLLTDRWGDRPVLLTGLMSMALTLLTLAAYSNHTPTALVLCLGLFATGLLGSSVNGASGRAIMLWFQEQERGLAMSIRQTAVPTGYALGALLMPWLAQHYGFGVVFSTAAALCMLCSGLVWRWIHEPDTRVQTSGYLQASPLREFNVWRAVLAISLLCAPQFTLMTCAAMFFHDRLGLSVVIASLMLALIQVGAIIGRLWSGHWTDRHNNRSAYLKGCAWFSAAAFLILSIVTCVLPIPSTLASVVLPIVLMVAGTLVSIWHGVAYAELATLAGAQRSGTAIAMGNSGAFISLFLAPIAASAVVSHWGWEALWILCTVCALLAARLFISHSARLTRSISYKRQ</sequence>
<feature type="transmembrane region" description="Helical" evidence="4">
    <location>
        <begin position="310"/>
        <end position="334"/>
    </location>
</feature>
<accession>A0A0Q0X6S4</accession>
<feature type="transmembrane region" description="Helical" evidence="4">
    <location>
        <begin position="376"/>
        <end position="393"/>
    </location>
</feature>
<feature type="transmembrane region" description="Helical" evidence="4">
    <location>
        <begin position="210"/>
        <end position="237"/>
    </location>
</feature>
<dbReference type="EMBL" id="LLWH01000187">
    <property type="protein sequence ID" value="KQB52696.1"/>
    <property type="molecule type" value="Genomic_DNA"/>
</dbReference>
<feature type="transmembrane region" description="Helical" evidence="4">
    <location>
        <begin position="102"/>
        <end position="124"/>
    </location>
</feature>
<dbReference type="Gene3D" id="1.20.1250.20">
    <property type="entry name" value="MFS general substrate transporter like domains"/>
    <property type="match status" value="2"/>
</dbReference>
<dbReference type="PROSITE" id="PS50850">
    <property type="entry name" value="MFS"/>
    <property type="match status" value="1"/>
</dbReference>
<feature type="transmembrane region" description="Helical" evidence="4">
    <location>
        <begin position="283"/>
        <end position="304"/>
    </location>
</feature>
<dbReference type="InterPro" id="IPR011701">
    <property type="entry name" value="MFS"/>
</dbReference>
<dbReference type="Pfam" id="PF07690">
    <property type="entry name" value="MFS_1"/>
    <property type="match status" value="1"/>
</dbReference>
<gene>
    <name evidence="6" type="ORF">AQS70_03085</name>
</gene>
<organism evidence="6 7">
    <name type="scientific">Pseudomonas endophytica</name>
    <dbReference type="NCBI Taxonomy" id="1563157"/>
    <lineage>
        <taxon>Bacteria</taxon>
        <taxon>Pseudomonadati</taxon>
        <taxon>Pseudomonadota</taxon>
        <taxon>Gammaproteobacteria</taxon>
        <taxon>Pseudomonadales</taxon>
        <taxon>Pseudomonadaceae</taxon>
        <taxon>Pseudomonas</taxon>
    </lineage>
</organism>
<feature type="transmembrane region" description="Helical" evidence="4">
    <location>
        <begin position="77"/>
        <end position="96"/>
    </location>
</feature>
<keyword evidence="2 4" id="KW-1133">Transmembrane helix</keyword>
<keyword evidence="1 4" id="KW-0812">Transmembrane</keyword>
<comment type="caution">
    <text evidence="6">The sequence shown here is derived from an EMBL/GenBank/DDBJ whole genome shotgun (WGS) entry which is preliminary data.</text>
</comment>
<feature type="domain" description="Major facilitator superfamily (MFS) profile" evidence="5">
    <location>
        <begin position="11"/>
        <end position="400"/>
    </location>
</feature>
<evidence type="ECO:0000256" key="3">
    <source>
        <dbReference type="ARBA" id="ARBA00023136"/>
    </source>
</evidence>
<dbReference type="SUPFAM" id="SSF103473">
    <property type="entry name" value="MFS general substrate transporter"/>
    <property type="match status" value="1"/>
</dbReference>
<feature type="transmembrane region" description="Helical" evidence="4">
    <location>
        <begin position="346"/>
        <end position="370"/>
    </location>
</feature>
<feature type="transmembrane region" description="Helical" evidence="4">
    <location>
        <begin position="12"/>
        <end position="35"/>
    </location>
</feature>
<dbReference type="InterPro" id="IPR052952">
    <property type="entry name" value="MFS-Transporter"/>
</dbReference>
<evidence type="ECO:0000256" key="2">
    <source>
        <dbReference type="ARBA" id="ARBA00022989"/>
    </source>
</evidence>
<protein>
    <submittedName>
        <fullName evidence="6">MFS transporter</fullName>
    </submittedName>
</protein>
<dbReference type="Proteomes" id="UP000050342">
    <property type="component" value="Unassembled WGS sequence"/>
</dbReference>
<dbReference type="PANTHER" id="PTHR23527">
    <property type="entry name" value="BLL3282 PROTEIN"/>
    <property type="match status" value="1"/>
</dbReference>
<evidence type="ECO:0000256" key="4">
    <source>
        <dbReference type="SAM" id="Phobius"/>
    </source>
</evidence>
<evidence type="ECO:0000256" key="1">
    <source>
        <dbReference type="ARBA" id="ARBA00022692"/>
    </source>
</evidence>
<dbReference type="InterPro" id="IPR036259">
    <property type="entry name" value="MFS_trans_sf"/>
</dbReference>
<feature type="transmembrane region" description="Helical" evidence="4">
    <location>
        <begin position="243"/>
        <end position="262"/>
    </location>
</feature>
<dbReference type="PANTHER" id="PTHR23527:SF1">
    <property type="entry name" value="BLL3282 PROTEIN"/>
    <property type="match status" value="1"/>
</dbReference>
<dbReference type="GO" id="GO:0022857">
    <property type="term" value="F:transmembrane transporter activity"/>
    <property type="evidence" value="ECO:0007669"/>
    <property type="project" value="InterPro"/>
</dbReference>
<reference evidence="6 7" key="1">
    <citation type="submission" date="2015-10" db="EMBL/GenBank/DDBJ databases">
        <title>Pseudomonas helleri sp. nov. and Pseudomonas weihenstephanensis sp. nov., isolated from raw cows milk.</title>
        <authorList>
            <person name="Von Neubeck M."/>
            <person name="Huptas C."/>
            <person name="Wenning M."/>
            <person name="Scherer S."/>
        </authorList>
    </citation>
    <scope>NUCLEOTIDE SEQUENCE [LARGE SCALE GENOMIC DNA]</scope>
    <source>
        <strain evidence="6 7">BSTT44</strain>
    </source>
</reference>
<name>A0A0Q0X6S4_9PSED</name>
<keyword evidence="7" id="KW-1185">Reference proteome</keyword>
<dbReference type="AlphaFoldDB" id="A0A0Q0X6S4"/>
<dbReference type="InterPro" id="IPR020846">
    <property type="entry name" value="MFS_dom"/>
</dbReference>
<evidence type="ECO:0000259" key="5">
    <source>
        <dbReference type="PROSITE" id="PS50850"/>
    </source>
</evidence>
<dbReference type="RefSeq" id="WP_055103775.1">
    <property type="nucleotide sequence ID" value="NZ_LLWH01000187.1"/>
</dbReference>
<proteinExistence type="predicted"/>